<reference evidence="4 5" key="3">
    <citation type="journal article" date="2017" name="G3 (Bethesda)">
        <title>Comparative analysis highlights variable genome content of wheat rusts and divergence of the mating loci.</title>
        <authorList>
            <person name="Cuomo C.A."/>
            <person name="Bakkeren G."/>
            <person name="Khalil H.B."/>
            <person name="Panwar V."/>
            <person name="Joly D."/>
            <person name="Linning R."/>
            <person name="Sakthikumar S."/>
            <person name="Song X."/>
            <person name="Adiconis X."/>
            <person name="Fan L."/>
            <person name="Goldberg J.M."/>
            <person name="Levin J.Z."/>
            <person name="Young S."/>
            <person name="Zeng Q."/>
            <person name="Anikster Y."/>
            <person name="Bruce M."/>
            <person name="Wang M."/>
            <person name="Yin C."/>
            <person name="McCallum B."/>
            <person name="Szabo L.J."/>
            <person name="Hulbert S."/>
            <person name="Chen X."/>
            <person name="Fellers J.P."/>
        </authorList>
    </citation>
    <scope>NUCLEOTIDE SEQUENCE</scope>
    <source>
        <strain evidence="5">Isolate 1-1 / race 1 (BBBD)</strain>
        <strain evidence="4">isolate 1-1 / race 1 (BBBD)</strain>
    </source>
</reference>
<reference evidence="3" key="1">
    <citation type="submission" date="2009-11" db="EMBL/GenBank/DDBJ databases">
        <authorList>
            <consortium name="The Broad Institute Genome Sequencing Platform"/>
            <person name="Ward D."/>
            <person name="Feldgarden M."/>
            <person name="Earl A."/>
            <person name="Young S.K."/>
            <person name="Zeng Q."/>
            <person name="Koehrsen M."/>
            <person name="Alvarado L."/>
            <person name="Berlin A."/>
            <person name="Bochicchio J."/>
            <person name="Borenstein D."/>
            <person name="Chapman S.B."/>
            <person name="Chen Z."/>
            <person name="Engels R."/>
            <person name="Freedman E."/>
            <person name="Gellesch M."/>
            <person name="Goldberg J."/>
            <person name="Griggs A."/>
            <person name="Gujja S."/>
            <person name="Heilman E."/>
            <person name="Heiman D."/>
            <person name="Hepburn T."/>
            <person name="Howarth C."/>
            <person name="Jen D."/>
            <person name="Larson L."/>
            <person name="Lewis B."/>
            <person name="Mehta T."/>
            <person name="Park D."/>
            <person name="Pearson M."/>
            <person name="Roberts A."/>
            <person name="Saif S."/>
            <person name="Shea T."/>
            <person name="Shenoy N."/>
            <person name="Sisk P."/>
            <person name="Stolte C."/>
            <person name="Sykes S."/>
            <person name="Thomson T."/>
            <person name="Walk T."/>
            <person name="White J."/>
            <person name="Yandava C."/>
            <person name="Izard J."/>
            <person name="Baranova O.V."/>
            <person name="Blanton J.M."/>
            <person name="Tanner A.C."/>
            <person name="Dewhirst F.E."/>
            <person name="Haas B."/>
            <person name="Nusbaum C."/>
            <person name="Birren B."/>
        </authorList>
    </citation>
    <scope>NUCLEOTIDE SEQUENCE [LARGE SCALE GENOMIC DNA]</scope>
    <source>
        <strain evidence="3">1-1 BBBD Race 1</strain>
    </source>
</reference>
<name>A0A0C4EM33_PUCT1</name>
<reference evidence="3" key="2">
    <citation type="submission" date="2016-05" db="EMBL/GenBank/DDBJ databases">
        <title>Comparative analysis highlights variable genome content of wheat rusts and divergence of the mating loci.</title>
        <authorList>
            <person name="Cuomo C.A."/>
            <person name="Bakkeren G."/>
            <person name="Szabo L."/>
            <person name="Khalil H."/>
            <person name="Joly D."/>
            <person name="Goldberg J."/>
            <person name="Young S."/>
            <person name="Zeng Q."/>
            <person name="Fellers J."/>
        </authorList>
    </citation>
    <scope>NUCLEOTIDE SEQUENCE [LARGE SCALE GENOMIC DNA]</scope>
    <source>
        <strain evidence="3">1-1 BBBD Race 1</strain>
    </source>
</reference>
<feature type="chain" id="PRO_5009386280" description="Secreted protein" evidence="2">
    <location>
        <begin position="27"/>
        <end position="202"/>
    </location>
</feature>
<proteinExistence type="predicted"/>
<keyword evidence="2" id="KW-0732">Signal</keyword>
<dbReference type="Proteomes" id="UP000005240">
    <property type="component" value="Unassembled WGS sequence"/>
</dbReference>
<reference evidence="4" key="4">
    <citation type="submission" date="2025-05" db="UniProtKB">
        <authorList>
            <consortium name="EnsemblFungi"/>
        </authorList>
    </citation>
    <scope>IDENTIFICATION</scope>
    <source>
        <strain evidence="4">isolate 1-1 / race 1 (BBBD)</strain>
    </source>
</reference>
<dbReference type="EMBL" id="ADAS02000006">
    <property type="protein sequence ID" value="OAV98539.1"/>
    <property type="molecule type" value="Genomic_DNA"/>
</dbReference>
<dbReference type="EnsemblFungi" id="PTTG_01822-t43_1">
    <property type="protein sequence ID" value="PTTG_01822-t43_1-p1"/>
    <property type="gene ID" value="PTTG_01822"/>
</dbReference>
<evidence type="ECO:0008006" key="6">
    <source>
        <dbReference type="Google" id="ProtNLM"/>
    </source>
</evidence>
<gene>
    <name evidence="3" type="ORF">PTTG_01822</name>
</gene>
<keyword evidence="5" id="KW-1185">Reference proteome</keyword>
<dbReference type="VEuPathDB" id="FungiDB:PTTG_01822"/>
<sequence>MKPSNGFSYLLILFAVTSICLSALQAGEQTFSHYLARGERDTTYIHEFGSGPVQTRVYVRYARRNNRRAQYTIYANNPTRFWTSIKLQVKSRNIIHSFRGTLRPNSNSRALAKVYEMPRTVRVDYTIHDLPQDVIEAAGPPADTIHNLPQDVLDAAGPPADTIHNLPQDVIEAAGPPADTIHNLPQDVLDEAGPPAGSDTKY</sequence>
<evidence type="ECO:0000313" key="5">
    <source>
        <dbReference type="Proteomes" id="UP000005240"/>
    </source>
</evidence>
<feature type="signal peptide" evidence="2">
    <location>
        <begin position="1"/>
        <end position="26"/>
    </location>
</feature>
<dbReference type="AlphaFoldDB" id="A0A0C4EM33"/>
<protein>
    <recommendedName>
        <fullName evidence="6">Secreted protein</fullName>
    </recommendedName>
</protein>
<accession>A0A0C4EM33</accession>
<evidence type="ECO:0000256" key="1">
    <source>
        <dbReference type="SAM" id="MobiDB-lite"/>
    </source>
</evidence>
<evidence type="ECO:0000313" key="3">
    <source>
        <dbReference type="EMBL" id="OAV98539.1"/>
    </source>
</evidence>
<evidence type="ECO:0000313" key="4">
    <source>
        <dbReference type="EnsemblFungi" id="PTTG_01822-t43_1-p1"/>
    </source>
</evidence>
<feature type="region of interest" description="Disordered" evidence="1">
    <location>
        <begin position="177"/>
        <end position="202"/>
    </location>
</feature>
<organism evidence="3">
    <name type="scientific">Puccinia triticina (isolate 1-1 / race 1 (BBBD))</name>
    <name type="common">Brown leaf rust fungus</name>
    <dbReference type="NCBI Taxonomy" id="630390"/>
    <lineage>
        <taxon>Eukaryota</taxon>
        <taxon>Fungi</taxon>
        <taxon>Dikarya</taxon>
        <taxon>Basidiomycota</taxon>
        <taxon>Pucciniomycotina</taxon>
        <taxon>Pucciniomycetes</taxon>
        <taxon>Pucciniales</taxon>
        <taxon>Pucciniaceae</taxon>
        <taxon>Puccinia</taxon>
    </lineage>
</organism>
<evidence type="ECO:0000256" key="2">
    <source>
        <dbReference type="SAM" id="SignalP"/>
    </source>
</evidence>